<dbReference type="OMA" id="SWASAFW"/>
<reference evidence="3 4" key="1">
    <citation type="journal article" date="2012" name="G3 (Bethesda)">
        <title>Pichia sorbitophila, an interspecies yeast hybrid reveals early steps of genome resolution following polyploidization.</title>
        <authorList>
            <person name="Leh Louis V."/>
            <person name="Despons L."/>
            <person name="Friedrich A."/>
            <person name="Martin T."/>
            <person name="Durrens P."/>
            <person name="Casaregola S."/>
            <person name="Neuveglise C."/>
            <person name="Fairhead C."/>
            <person name="Marck C."/>
            <person name="Cruz J.A."/>
            <person name="Straub M.L."/>
            <person name="Kugler V."/>
            <person name="Sacerdot C."/>
            <person name="Uzunov Z."/>
            <person name="Thierry A."/>
            <person name="Weiss S."/>
            <person name="Bleykasten C."/>
            <person name="De Montigny J."/>
            <person name="Jacques N."/>
            <person name="Jung P."/>
            <person name="Lemaire M."/>
            <person name="Mallet S."/>
            <person name="Morel G."/>
            <person name="Richard G.F."/>
            <person name="Sarkar A."/>
            <person name="Savel G."/>
            <person name="Schacherer J."/>
            <person name="Seret M.L."/>
            <person name="Talla E."/>
            <person name="Samson G."/>
            <person name="Jubin C."/>
            <person name="Poulain J."/>
            <person name="Vacherie B."/>
            <person name="Barbe V."/>
            <person name="Pelletier E."/>
            <person name="Sherman D.J."/>
            <person name="Westhof E."/>
            <person name="Weissenbach J."/>
            <person name="Baret P.V."/>
            <person name="Wincker P."/>
            <person name="Gaillardin C."/>
            <person name="Dujon B."/>
            <person name="Souciet J.L."/>
        </authorList>
    </citation>
    <scope>NUCLEOTIDE SEQUENCE [LARGE SCALE GENOMIC DNA]</scope>
    <source>
        <strain evidence="4">ATCC MYA-4447 / BCRC 22081 / CBS 7064 / NBRC 10061 / NRRL Y-12695</strain>
    </source>
</reference>
<dbReference type="InterPro" id="IPR058934">
    <property type="entry name" value="YMC020W-like"/>
</dbReference>
<feature type="compositionally biased region" description="Polar residues" evidence="1">
    <location>
        <begin position="85"/>
        <end position="100"/>
    </location>
</feature>
<feature type="compositionally biased region" description="Polar residues" evidence="1">
    <location>
        <begin position="35"/>
        <end position="65"/>
    </location>
</feature>
<dbReference type="PANTHER" id="PTHR47349:SF1">
    <property type="entry name" value="AER328WP"/>
    <property type="match status" value="1"/>
</dbReference>
<evidence type="ECO:0000313" key="3">
    <source>
        <dbReference type="EMBL" id="CCE72544.1"/>
    </source>
</evidence>
<dbReference type="OrthoDB" id="5598028at2759"/>
<organism evidence="3 4">
    <name type="scientific">Pichia sorbitophila (strain ATCC MYA-4447 / BCRC 22081 / CBS 7064 / NBRC 10061 / NRRL Y-12695)</name>
    <name type="common">Hybrid yeast</name>
    <dbReference type="NCBI Taxonomy" id="559304"/>
    <lineage>
        <taxon>Eukaryota</taxon>
        <taxon>Fungi</taxon>
        <taxon>Dikarya</taxon>
        <taxon>Ascomycota</taxon>
        <taxon>Saccharomycotina</taxon>
        <taxon>Pichiomycetes</taxon>
        <taxon>Debaryomycetaceae</taxon>
        <taxon>Millerozyma</taxon>
    </lineage>
</organism>
<dbReference type="InParanoid" id="G8YUL1"/>
<gene>
    <name evidence="3" type="primary">Piso0_000126</name>
    <name evidence="3" type="ORF">GNLVRS01_PISO0A02574g</name>
</gene>
<keyword evidence="4" id="KW-1185">Reference proteome</keyword>
<dbReference type="InterPro" id="IPR058933">
    <property type="entry name" value="YMC020W-like_ab_hydrolase"/>
</dbReference>
<feature type="region of interest" description="Disordered" evidence="1">
    <location>
        <begin position="35"/>
        <end position="117"/>
    </location>
</feature>
<protein>
    <submittedName>
        <fullName evidence="3">Piso0_000126 protein</fullName>
    </submittedName>
</protein>
<evidence type="ECO:0000313" key="4">
    <source>
        <dbReference type="Proteomes" id="UP000005222"/>
    </source>
</evidence>
<feature type="domain" description="YMC020W-like alpha/beta hydrolase" evidence="2">
    <location>
        <begin position="310"/>
        <end position="682"/>
    </location>
</feature>
<dbReference type="eggNOG" id="ENOG502RJSV">
    <property type="taxonomic scope" value="Eukaryota"/>
</dbReference>
<dbReference type="AlphaFoldDB" id="G8YUL1"/>
<evidence type="ECO:0000259" key="2">
    <source>
        <dbReference type="Pfam" id="PF26147"/>
    </source>
</evidence>
<proteinExistence type="predicted"/>
<dbReference type="HOGENOM" id="CLU_010834_1_2_1"/>
<dbReference type="EMBL" id="FO082059">
    <property type="protein sequence ID" value="CCE72544.1"/>
    <property type="molecule type" value="Genomic_DNA"/>
</dbReference>
<accession>G8YUL1</accession>
<dbReference type="Pfam" id="PF26147">
    <property type="entry name" value="AB_HYDROLASE_YMC0-YMC35"/>
    <property type="match status" value="1"/>
</dbReference>
<name>G8YUL1_PICSO</name>
<sequence length="733" mass="81727">MADKSSFRNISNPLYWSSVNGEKTNSALTAEPVTKQTTDIASGSTIHIDRGQNTTAVDGQQSVAQATGADDDEGAGNKAAEEDAVSTSWWTWRNSGTNASPLKENREIDTSQEGEAGPSYWETSYKSIGSIFSSLYAPYENHDGADAPNEATPLVPTTSVSGDASQTGLWGFVSNGVTSTFSSWMWNTNAVEEETDSGTNDPELFKAARAAIEGSKDSVHYAFKSHLREEFANEVELAVSNTKTELQPVVYTAKRKPIIPNEVKESNLPRQIDNEIVITPKTSRALSSGTVKSNESYASKHQYGTEYLAPYTNETFRTITAITRLRLVAEHVLYQKNSSERHIYRLPDTKVRKRRKKIKKVVVIGVHSFLPIKFVKAIIGHPTGNASTFTDEASRAVKTWLEQNSNSDEHDFDIQTIALEGEGLINERVENSYKLLDNWIETLKQCDFLFVVSHSQASVIAIHLLAKLLTEHQQLHLSRKRIGVLCMAGAFMGPSLSSSSKIVIRAYTAAENKVINELFEFQKPQSVSSLRLVESLKVLVHHNVKITLAGSPTDQWIPLYSSFMVSAHHPNIYRCFYIEKQSRFPPFVAALIKIALILKNLGLSDHYILLSLSEKCLLSPQNGGHCKIFDDHSVYAEAIRHSLETTSEHRHTGLQTSKVSIPSASLPQNVYLLPWNVRGLINDLLTLKNLPTHDLVKCLLNDFQDWNPSSRRWKDLKYSLEALQQTDLQDIFV</sequence>
<dbReference type="Proteomes" id="UP000005222">
    <property type="component" value="Chromosome A"/>
</dbReference>
<dbReference type="PANTHER" id="PTHR47349">
    <property type="entry name" value="CHROMOSOME 8, WHOLE GENOME SHOTGUN SEQUENCE"/>
    <property type="match status" value="1"/>
</dbReference>
<evidence type="ECO:0000256" key="1">
    <source>
        <dbReference type="SAM" id="MobiDB-lite"/>
    </source>
</evidence>